<dbReference type="Proteomes" id="UP000645390">
    <property type="component" value="Unassembled WGS sequence"/>
</dbReference>
<dbReference type="InterPro" id="IPR023614">
    <property type="entry name" value="Porin_dom_sf"/>
</dbReference>
<dbReference type="Gene3D" id="2.40.160.10">
    <property type="entry name" value="Porin"/>
    <property type="match status" value="1"/>
</dbReference>
<protein>
    <recommendedName>
        <fullName evidence="3">Porin</fullName>
    </recommendedName>
</protein>
<evidence type="ECO:0000313" key="1">
    <source>
        <dbReference type="EMBL" id="GGI26454.1"/>
    </source>
</evidence>
<reference evidence="2" key="1">
    <citation type="journal article" date="2019" name="Int. J. Syst. Evol. Microbiol.">
        <title>The Global Catalogue of Microorganisms (GCM) 10K type strain sequencing project: providing services to taxonomists for standard genome sequencing and annotation.</title>
        <authorList>
            <consortium name="The Broad Institute Genomics Platform"/>
            <consortium name="The Broad Institute Genome Sequencing Center for Infectious Disease"/>
            <person name="Wu L."/>
            <person name="Ma J."/>
        </authorList>
    </citation>
    <scope>NUCLEOTIDE SEQUENCE [LARGE SCALE GENOMIC DNA]</scope>
    <source>
        <strain evidence="2">CCM 8939</strain>
    </source>
</reference>
<name>A0ABQ2BJZ0_9SPHI</name>
<keyword evidence="2" id="KW-1185">Reference proteome</keyword>
<evidence type="ECO:0000313" key="2">
    <source>
        <dbReference type="Proteomes" id="UP000645390"/>
    </source>
</evidence>
<proteinExistence type="predicted"/>
<accession>A0ABQ2BJZ0</accession>
<gene>
    <name evidence="1" type="ORF">GCM10008119_22740</name>
</gene>
<comment type="caution">
    <text evidence="1">The sequence shown here is derived from an EMBL/GenBank/DDBJ whole genome shotgun (WGS) entry which is preliminary data.</text>
</comment>
<dbReference type="SUPFAM" id="SSF56935">
    <property type="entry name" value="Porins"/>
    <property type="match status" value="1"/>
</dbReference>
<dbReference type="Pfam" id="PF07396">
    <property type="entry name" value="Porin_O_P"/>
    <property type="match status" value="1"/>
</dbReference>
<dbReference type="EMBL" id="BMDJ01000005">
    <property type="protein sequence ID" value="GGI26454.1"/>
    <property type="molecule type" value="Genomic_DNA"/>
</dbReference>
<evidence type="ECO:0008006" key="3">
    <source>
        <dbReference type="Google" id="ProtNLM"/>
    </source>
</evidence>
<dbReference type="InterPro" id="IPR010870">
    <property type="entry name" value="Porin_O/P"/>
</dbReference>
<dbReference type="RefSeq" id="WP_188414321.1">
    <property type="nucleotide sequence ID" value="NZ_BMDJ01000005.1"/>
</dbReference>
<organism evidence="1 2">
    <name type="scientific">Pedobacter mendelii</name>
    <dbReference type="NCBI Taxonomy" id="1908240"/>
    <lineage>
        <taxon>Bacteria</taxon>
        <taxon>Pseudomonadati</taxon>
        <taxon>Bacteroidota</taxon>
        <taxon>Sphingobacteriia</taxon>
        <taxon>Sphingobacteriales</taxon>
        <taxon>Sphingobacteriaceae</taxon>
        <taxon>Pedobacter</taxon>
    </lineage>
</organism>
<sequence>MASLFVAKAQQKDRTRLSDTLKNYSAYKRKLAFAGVLQTRYVIALNENADINGKNFDPGSSKAISNTFLVKRARVMVKGDINDHFSANILANLAEFNSDPTNKVLENAYIKYSLNEYFHIQAGQFRPFFGIEDAMAVDIIRTLDFSNQYYAFGKNGWQSFQTGISVLGNVIPGGKVRYFAGAYNGNNKNQSSDDNNTKNLYGRLEADFLKDFTIGINAGSGSMASSSIGKAYGADATAKVPLSKKFDLLLMAEYKTGANFLAYNADKQIIRPDISLYQMQGFYFFPTLRYNHESRRLRAVEFSCRYEYFDENYKLASNPRQTLIPNISLIFADDFYAAVQVGVAIDRFKNQVPLSTTYDHSLGYVQLQIRF</sequence>